<evidence type="ECO:0000259" key="9">
    <source>
        <dbReference type="Pfam" id="PF13089"/>
    </source>
</evidence>
<feature type="domain" description="Polyphosphate kinase middle" evidence="8">
    <location>
        <begin position="140"/>
        <end position="320"/>
    </location>
</feature>
<dbReference type="GO" id="GO:0006799">
    <property type="term" value="P:polyphosphate biosynthetic process"/>
    <property type="evidence" value="ECO:0007669"/>
    <property type="project" value="UniProtKB-UniRule"/>
</dbReference>
<accession>A0A1I3F0A4</accession>
<keyword evidence="5 6" id="KW-0067">ATP-binding</keyword>
<comment type="cofactor">
    <cofactor evidence="6">
        <name>Mg(2+)</name>
        <dbReference type="ChEBI" id="CHEBI:18420"/>
    </cofactor>
</comment>
<evidence type="ECO:0000313" key="13">
    <source>
        <dbReference type="Proteomes" id="UP000198670"/>
    </source>
</evidence>
<dbReference type="EMBL" id="FOQO01000002">
    <property type="protein sequence ID" value="SFI04695.1"/>
    <property type="molecule type" value="Genomic_DNA"/>
</dbReference>
<keyword evidence="3 6" id="KW-0547">Nucleotide-binding</keyword>
<dbReference type="InterPro" id="IPR025198">
    <property type="entry name" value="PPK_N_dom"/>
</dbReference>
<protein>
    <recommendedName>
        <fullName evidence="6 7">Polyphosphate kinase</fullName>
        <ecNumber evidence="6 7">2.7.4.1</ecNumber>
    </recommendedName>
    <alternativeName>
        <fullName evidence="6">ATP-polyphosphate phosphotransferase</fullName>
    </alternativeName>
    <alternativeName>
        <fullName evidence="6">Polyphosphoric acid kinase</fullName>
    </alternativeName>
</protein>
<dbReference type="Pfam" id="PF13089">
    <property type="entry name" value="PP_kinase_N"/>
    <property type="match status" value="1"/>
</dbReference>
<evidence type="ECO:0000256" key="5">
    <source>
        <dbReference type="ARBA" id="ARBA00022840"/>
    </source>
</evidence>
<feature type="binding site" evidence="6">
    <location>
        <position position="607"/>
    </location>
    <ligand>
        <name>ATP</name>
        <dbReference type="ChEBI" id="CHEBI:30616"/>
    </ligand>
</feature>
<comment type="PTM">
    <text evidence="6 7">An intermediate of this reaction is the autophosphorylated ppk in which a phosphate is covalently linked to a histidine residue through a N-P bond.</text>
</comment>
<dbReference type="HAMAP" id="MF_00347">
    <property type="entry name" value="Polyphosphate_kinase"/>
    <property type="match status" value="1"/>
</dbReference>
<feature type="binding site" evidence="6">
    <location>
        <position position="483"/>
    </location>
    <ligand>
        <name>ATP</name>
        <dbReference type="ChEBI" id="CHEBI:30616"/>
    </ligand>
</feature>
<keyword evidence="2 6" id="KW-0808">Transferase</keyword>
<organism evidence="12 13">
    <name type="scientific">Parapedobacter indicus</name>
    <dbReference type="NCBI Taxonomy" id="1477437"/>
    <lineage>
        <taxon>Bacteria</taxon>
        <taxon>Pseudomonadati</taxon>
        <taxon>Bacteroidota</taxon>
        <taxon>Sphingobacteriia</taxon>
        <taxon>Sphingobacteriales</taxon>
        <taxon>Sphingobacteriaceae</taxon>
        <taxon>Parapedobacter</taxon>
    </lineage>
</organism>
<dbReference type="GO" id="GO:0008976">
    <property type="term" value="F:polyphosphate kinase activity"/>
    <property type="evidence" value="ECO:0007669"/>
    <property type="project" value="UniProtKB-UniRule"/>
</dbReference>
<feature type="binding site" evidence="6">
    <location>
        <position position="420"/>
    </location>
    <ligand>
        <name>Mg(2+)</name>
        <dbReference type="ChEBI" id="CHEBI:18420"/>
    </ligand>
</feature>
<evidence type="ECO:0000256" key="2">
    <source>
        <dbReference type="ARBA" id="ARBA00022679"/>
    </source>
</evidence>
<keyword evidence="6" id="KW-0479">Metal-binding</keyword>
<dbReference type="CDD" id="cd09164">
    <property type="entry name" value="PLDc_EcPPK1_C1_like"/>
    <property type="match status" value="1"/>
</dbReference>
<keyword evidence="1 6" id="KW-0597">Phosphoprotein</keyword>
<dbReference type="InterPro" id="IPR003414">
    <property type="entry name" value="PP_kinase"/>
</dbReference>
<dbReference type="NCBIfam" id="TIGR03705">
    <property type="entry name" value="poly_P_kin"/>
    <property type="match status" value="1"/>
</dbReference>
<dbReference type="Gene3D" id="3.30.1840.10">
    <property type="entry name" value="Polyphosphate kinase middle domain"/>
    <property type="match status" value="1"/>
</dbReference>
<evidence type="ECO:0000259" key="11">
    <source>
        <dbReference type="Pfam" id="PF17941"/>
    </source>
</evidence>
<dbReference type="SUPFAM" id="SSF140356">
    <property type="entry name" value="PPK N-terminal domain-like"/>
    <property type="match status" value="1"/>
</dbReference>
<dbReference type="PANTHER" id="PTHR30218">
    <property type="entry name" value="POLYPHOSPHATE KINASE"/>
    <property type="match status" value="1"/>
</dbReference>
<dbReference type="Pfam" id="PF02503">
    <property type="entry name" value="PP_kinase"/>
    <property type="match status" value="1"/>
</dbReference>
<dbReference type="InterPro" id="IPR024953">
    <property type="entry name" value="PP_kinase_middle"/>
</dbReference>
<feature type="domain" description="Polyphosphate kinase C-terminal" evidence="11">
    <location>
        <begin position="346"/>
        <end position="509"/>
    </location>
</feature>
<comment type="similarity">
    <text evidence="6 7">Belongs to the polyphosphate kinase 1 (PPK1) family.</text>
</comment>
<dbReference type="SUPFAM" id="SSF56024">
    <property type="entry name" value="Phospholipase D/nuclease"/>
    <property type="match status" value="2"/>
</dbReference>
<sequence>MLLLAGRTQDGRMLTVVKHKYPLINRELSWLYFNERVLQEAADKTVPLIERLRFLAIFSSNLDEFYRVRVATLNRLVDINTKTKNMLGFNPKKILNEIKNIVVKLEKRFDFLYEQEIIKELEAKKIFIINEQQLNVARGEYVRGYFRRQVLPTLVPIMLESEDFGKPFPELRDRHIYFIVKLTFRKKVKYALVEIPTAILSRFLILPENKGLKFIILLDDIIRYCLDDLFFIFEYDTVEAYSIQLTRDAELDIDANVSERFVEALMRSLQRRDKGRPMRLLYDNDIPLDTLNYLVACMQLDSEALIPGGRYHNFKDFIDFPNVGGPSLEYTPMPQLRVSNLDLSRSIFSQMAQRDYLISLPYQSFDYIVHFLREAAMDPKVKEINICLYRLAENSSVINALINAAQNGKKVNCLLELKARFDEEANIYWRNQLEEGGVNVNIGVVQYKVHAKICLIARREKRGLVYYANLATGNFNEKTAKLYGDHSLFTVNPLITKDLKRLFRGLEKQTFHRGYKAIIASPLETRQRFYQLIKNEIDAVKAGKTGYMVLKMNSLSDDEVIEKLYEANNAGVTIQLIIRGMCCLVPGQAGFSERITVRSIIDRYLEHARVWIFGNGGNELIYLSSADLMTRNIDRRVEVAFPIVDQRIQREIRDIIDIQLRDNTKAREINQLNNNRYIGSKNRIRHRAQEDIYNYLKYKS</sequence>
<evidence type="ECO:0000256" key="4">
    <source>
        <dbReference type="ARBA" id="ARBA00022777"/>
    </source>
</evidence>
<dbReference type="PIRSF" id="PIRSF015589">
    <property type="entry name" value="PP_kinase"/>
    <property type="match status" value="1"/>
</dbReference>
<dbReference type="Pfam" id="PF13090">
    <property type="entry name" value="PP_kinase_C"/>
    <property type="match status" value="1"/>
</dbReference>
<dbReference type="Proteomes" id="UP000198670">
    <property type="component" value="Unassembled WGS sequence"/>
</dbReference>
<dbReference type="Pfam" id="PF17941">
    <property type="entry name" value="PP_kinase_C_1"/>
    <property type="match status" value="1"/>
</dbReference>
<feature type="binding site" evidence="6">
    <location>
        <position position="61"/>
    </location>
    <ligand>
        <name>ATP</name>
        <dbReference type="ChEBI" id="CHEBI:30616"/>
    </ligand>
</feature>
<comment type="function">
    <text evidence="6 7">Catalyzes the reversible transfer of the terminal phosphate of ATP to form a long-chain polyphosphate (polyP).</text>
</comment>
<dbReference type="GO" id="GO:0046872">
    <property type="term" value="F:metal ion binding"/>
    <property type="evidence" value="ECO:0007669"/>
    <property type="project" value="UniProtKB-KW"/>
</dbReference>
<keyword evidence="13" id="KW-1185">Reference proteome</keyword>
<dbReference type="CDD" id="cd09167">
    <property type="entry name" value="PLDc_EcPPK1_C2_like"/>
    <property type="match status" value="1"/>
</dbReference>
<dbReference type="InterPro" id="IPR036832">
    <property type="entry name" value="PPK_N_dom_sf"/>
</dbReference>
<feature type="binding site" evidence="6">
    <location>
        <position position="579"/>
    </location>
    <ligand>
        <name>ATP</name>
        <dbReference type="ChEBI" id="CHEBI:30616"/>
    </ligand>
</feature>
<dbReference type="Gene3D" id="1.20.58.310">
    <property type="entry name" value="Polyphosphate kinase N-terminal domain"/>
    <property type="match status" value="1"/>
</dbReference>
<feature type="active site" description="Phosphohistidine intermediate" evidence="6">
    <location>
        <position position="450"/>
    </location>
</feature>
<dbReference type="SUPFAM" id="SSF143724">
    <property type="entry name" value="PHP14-like"/>
    <property type="match status" value="1"/>
</dbReference>
<gene>
    <name evidence="6" type="primary">ppk</name>
    <name evidence="12" type="ORF">SAMN05444682_102106</name>
</gene>
<evidence type="ECO:0000256" key="7">
    <source>
        <dbReference type="RuleBase" id="RU003800"/>
    </source>
</evidence>
<feature type="binding site" evidence="6">
    <location>
        <position position="390"/>
    </location>
    <ligand>
        <name>Mg(2+)</name>
        <dbReference type="ChEBI" id="CHEBI:18420"/>
    </ligand>
</feature>
<evidence type="ECO:0000256" key="1">
    <source>
        <dbReference type="ARBA" id="ARBA00022553"/>
    </source>
</evidence>
<feature type="domain" description="Polyphosphate kinase C-terminal" evidence="10">
    <location>
        <begin position="519"/>
        <end position="689"/>
    </location>
</feature>
<dbReference type="GO" id="GO:0009358">
    <property type="term" value="C:polyphosphate kinase complex"/>
    <property type="evidence" value="ECO:0007669"/>
    <property type="project" value="InterPro"/>
</dbReference>
<dbReference type="InterPro" id="IPR025200">
    <property type="entry name" value="PPK_C_dom2"/>
</dbReference>
<dbReference type="InterPro" id="IPR036830">
    <property type="entry name" value="PP_kinase_middle_dom_sf"/>
</dbReference>
<reference evidence="12 13" key="1">
    <citation type="submission" date="2016-10" db="EMBL/GenBank/DDBJ databases">
        <authorList>
            <person name="de Groot N.N."/>
        </authorList>
    </citation>
    <scope>NUCLEOTIDE SEQUENCE [LARGE SCALE GENOMIC DNA]</scope>
    <source>
        <strain evidence="12 13">RK1</strain>
    </source>
</reference>
<evidence type="ECO:0000313" key="12">
    <source>
        <dbReference type="EMBL" id="SFI04695.1"/>
    </source>
</evidence>
<dbReference type="AlphaFoldDB" id="A0A1I3F0A4"/>
<dbReference type="STRING" id="1477437.SAMN05444682_102106"/>
<proteinExistence type="inferred from homology"/>
<dbReference type="NCBIfam" id="NF003917">
    <property type="entry name" value="PRK05443.1-1"/>
    <property type="match status" value="1"/>
</dbReference>
<keyword evidence="4 6" id="KW-0418">Kinase</keyword>
<comment type="catalytic activity">
    <reaction evidence="6 7">
        <text>[phosphate](n) + ATP = [phosphate](n+1) + ADP</text>
        <dbReference type="Rhea" id="RHEA:19573"/>
        <dbReference type="Rhea" id="RHEA-COMP:9859"/>
        <dbReference type="Rhea" id="RHEA-COMP:14280"/>
        <dbReference type="ChEBI" id="CHEBI:16838"/>
        <dbReference type="ChEBI" id="CHEBI:30616"/>
        <dbReference type="ChEBI" id="CHEBI:456216"/>
        <dbReference type="EC" id="2.7.4.1"/>
    </reaction>
</comment>
<feature type="domain" description="Polyphosphate kinase N-terminal" evidence="9">
    <location>
        <begin position="24"/>
        <end position="128"/>
    </location>
</feature>
<evidence type="ECO:0000259" key="10">
    <source>
        <dbReference type="Pfam" id="PF13090"/>
    </source>
</evidence>
<name>A0A1I3F0A4_9SPHI</name>
<evidence type="ECO:0000256" key="3">
    <source>
        <dbReference type="ARBA" id="ARBA00022741"/>
    </source>
</evidence>
<evidence type="ECO:0000256" key="6">
    <source>
        <dbReference type="HAMAP-Rule" id="MF_00347"/>
    </source>
</evidence>
<dbReference type="GO" id="GO:0005524">
    <property type="term" value="F:ATP binding"/>
    <property type="evidence" value="ECO:0007669"/>
    <property type="project" value="UniProtKB-KW"/>
</dbReference>
<evidence type="ECO:0000259" key="8">
    <source>
        <dbReference type="Pfam" id="PF02503"/>
    </source>
</evidence>
<keyword evidence="6" id="KW-0460">Magnesium</keyword>
<dbReference type="PANTHER" id="PTHR30218:SF0">
    <property type="entry name" value="POLYPHOSPHATE KINASE"/>
    <property type="match status" value="1"/>
</dbReference>
<dbReference type="InterPro" id="IPR041108">
    <property type="entry name" value="PP_kinase_C_1"/>
</dbReference>
<dbReference type="EC" id="2.7.4.1" evidence="6 7"/>
<dbReference type="Gene3D" id="3.30.870.10">
    <property type="entry name" value="Endonuclease Chain A"/>
    <property type="match status" value="2"/>
</dbReference>